<sequence>MGVTSIQTTPQEQTLYRGFRPVIQAGEIGRAEAPCLNELRELVDANSKPDAVYLVQRGSYGTHDDASSIMQMITILIFRSRVSFQLGSRTDPSTPFSGRKAVMWKDMNGIELIGASLFGTGSLRFTSNVGVTARRCMSRLLRISQPAFGKTQRRNTQTRSSNIRSRIMRFPYRSHGNR</sequence>
<evidence type="ECO:0000313" key="1">
    <source>
        <dbReference type="EMBL" id="CAI8722719.1"/>
    </source>
</evidence>
<evidence type="ECO:0000313" key="2">
    <source>
        <dbReference type="Proteomes" id="UP001162030"/>
    </source>
</evidence>
<keyword evidence="2" id="KW-1185">Reference proteome</keyword>
<dbReference type="Proteomes" id="UP001162030">
    <property type="component" value="Chromosome"/>
</dbReference>
<reference evidence="1 2" key="1">
    <citation type="submission" date="2023-03" db="EMBL/GenBank/DDBJ databases">
        <authorList>
            <person name="Pearce D."/>
        </authorList>
    </citation>
    <scope>NUCLEOTIDE SEQUENCE [LARGE SCALE GENOMIC DNA]</scope>
    <source>
        <strain evidence="1">Msz</strain>
    </source>
</reference>
<gene>
    <name evidence="1" type="ORF">MSZNOR_0125</name>
</gene>
<dbReference type="EMBL" id="OX458333">
    <property type="protein sequence ID" value="CAI8722719.1"/>
    <property type="molecule type" value="Genomic_DNA"/>
</dbReference>
<protein>
    <submittedName>
        <fullName evidence="1">Uncharacterized protein</fullName>
    </submittedName>
</protein>
<name>A0ABM9HW31_9GAMM</name>
<organism evidence="1 2">
    <name type="scientific">Methylocaldum szegediense</name>
    <dbReference type="NCBI Taxonomy" id="73780"/>
    <lineage>
        <taxon>Bacteria</taxon>
        <taxon>Pseudomonadati</taxon>
        <taxon>Pseudomonadota</taxon>
        <taxon>Gammaproteobacteria</taxon>
        <taxon>Methylococcales</taxon>
        <taxon>Methylococcaceae</taxon>
        <taxon>Methylocaldum</taxon>
    </lineage>
</organism>
<proteinExistence type="predicted"/>
<accession>A0ABM9HW31</accession>